<evidence type="ECO:0000256" key="1">
    <source>
        <dbReference type="ARBA" id="ARBA00001478"/>
    </source>
</evidence>
<evidence type="ECO:0000256" key="4">
    <source>
        <dbReference type="ARBA" id="ARBA00010281"/>
    </source>
</evidence>
<dbReference type="GO" id="GO:0004373">
    <property type="term" value="F:alpha-1,4-glucan glucosyltransferase (UDP-glucose donor) activity"/>
    <property type="evidence" value="ECO:0007669"/>
    <property type="project" value="InterPro"/>
</dbReference>
<dbReference type="Gene3D" id="3.40.50.2000">
    <property type="entry name" value="Glycogen Phosphorylase B"/>
    <property type="match status" value="2"/>
</dbReference>
<keyword evidence="10" id="KW-0035">Amyloplast</keyword>
<dbReference type="PANTHER" id="PTHR46083:SF2">
    <property type="entry name" value="STARCH SYNTHASE 4, CHLOROPLASTIC_AMYLOPLASTIC-RELATED"/>
    <property type="match status" value="1"/>
</dbReference>
<comment type="similarity">
    <text evidence="4">Belongs to the glycosyltransferase 1 family. Bacterial/plant glycogen synthase subfamily.</text>
</comment>
<evidence type="ECO:0000256" key="12">
    <source>
        <dbReference type="SAM" id="MobiDB-lite"/>
    </source>
</evidence>
<protein>
    <recommendedName>
        <fullName evidence="5">starch synthase</fullName>
        <ecNumber evidence="5">2.4.1.21</ecNumber>
    </recommendedName>
</protein>
<evidence type="ECO:0000256" key="11">
    <source>
        <dbReference type="SAM" id="Coils"/>
    </source>
</evidence>
<evidence type="ECO:0000313" key="15">
    <source>
        <dbReference type="Proteomes" id="UP000663760"/>
    </source>
</evidence>
<dbReference type="PANTHER" id="PTHR46083">
    <property type="match status" value="1"/>
</dbReference>
<feature type="compositionally biased region" description="Basic and acidic residues" evidence="12">
    <location>
        <begin position="65"/>
        <end position="76"/>
    </location>
</feature>
<dbReference type="NCBIfam" id="NF001905">
    <property type="entry name" value="PRK00654.2-4"/>
    <property type="match status" value="1"/>
</dbReference>
<evidence type="ECO:0000259" key="13">
    <source>
        <dbReference type="Pfam" id="PF08323"/>
    </source>
</evidence>
<feature type="region of interest" description="Disordered" evidence="12">
    <location>
        <begin position="50"/>
        <end position="94"/>
    </location>
</feature>
<evidence type="ECO:0000256" key="9">
    <source>
        <dbReference type="ARBA" id="ARBA00022946"/>
    </source>
</evidence>
<dbReference type="Pfam" id="PF13692">
    <property type="entry name" value="Glyco_trans_1_4"/>
    <property type="match status" value="1"/>
</dbReference>
<keyword evidence="9" id="KW-0809">Transit peptide</keyword>
<dbReference type="Proteomes" id="UP000663760">
    <property type="component" value="Chromosome 6"/>
</dbReference>
<dbReference type="GO" id="GO:0009501">
    <property type="term" value="C:amyloplast"/>
    <property type="evidence" value="ECO:0007669"/>
    <property type="project" value="UniProtKB-SubCell"/>
</dbReference>
<evidence type="ECO:0000256" key="8">
    <source>
        <dbReference type="ARBA" id="ARBA00022922"/>
    </source>
</evidence>
<keyword evidence="8" id="KW-0750">Starch biosynthesis</keyword>
<dbReference type="FunFam" id="3.40.50.2000:FF:000260">
    <property type="entry name" value="Starch synthase, chloroplastic/amyloplastic"/>
    <property type="match status" value="1"/>
</dbReference>
<comment type="subcellular location">
    <subcellularLocation>
        <location evidence="2">Plastid</location>
        <location evidence="2">Amyloplast</location>
    </subcellularLocation>
</comment>
<evidence type="ECO:0000256" key="6">
    <source>
        <dbReference type="ARBA" id="ARBA00022676"/>
    </source>
</evidence>
<dbReference type="Pfam" id="PF08323">
    <property type="entry name" value="Glyco_transf_5"/>
    <property type="match status" value="1"/>
</dbReference>
<dbReference type="EC" id="2.4.1.21" evidence="5"/>
<keyword evidence="7" id="KW-0808">Transferase</keyword>
<dbReference type="HAMAP" id="MF_00484">
    <property type="entry name" value="Glycogen_synth"/>
    <property type="match status" value="1"/>
</dbReference>
<sequence>MVPSETCSMFLCHGPLFSGIGSRSTPSSLAAVDSAHPPRLLLPVSCKMRQRNLSSKAKRQQTRKGRPDRSPLRDDIINGDASTSKVQNAPDDCVSSSQLGTSLSSVVASSAGINVDAQGVDNSSSLGERHIAEEVPGEEPVQRIAIDDLTAMIKNAEKNILLLNQARISALEDLDNILVEKKGLHAEINRLEIELSEIGTRNKVSVEEKMDMNGFEGQVDEAKEEISSGKSFMKMERSKHFNADGTFTDIDFLSLNEELCSLREENMSLKDDINILKKKLSDIKSADERVLLIEEKHSFLESAVKEQESDATDSVSKLATLENECSNLRRKVENLQMLLDSTTKQADQVAELLQKNEELQRKVEKLESFLKEENGYKISLESTKKHNELLQQKVEILEERLQISDQEIDSHIELYQASVKEFQETLSSLKEESKKRSVQLTSDDMPWKFWSHLLLTLDGWFLEKKISIDDAKLLREMARKRDVRIRDAYIACKDKSDNEAVTILLNLTKSLKSSGLHIVHIAAEMAPVAKVGGLGDVVSGLSKALQKRGHLVEIILPKYDCMNHDLISDLKELDMTVHSYFDGQQFGNKIWVGIVAGLPVYFIEPHHPGKFFWRGQYYGEHDDFKRFSFFSRAALELLFQSGKKPDIIHCHDWQTAFVPPLYWDVYSSKGFNSARICFTCHNFEYQGVSPASELASCGLDVHHLHRPDRMQDNSSHERINPVKGAVVYSNIVTTVSPTYAQEVRTAEGGRGLHETLNFHSRKFVGILNGIDTDAWNPATDSFLKYQYSADDLQAKEENKAAVRKHLGLSSANASQPLVCCITRLVPQKGVHLIRHAIYQTLELGGQFILLGSSPVTHIQREFEEISNHFQNHPHVRLILSYDDALSHAIFAASDMFVIPSIFEPCGLTQMIAMRYGSVPIARRTGGLNDSVFDVDDDAIPVQVRNGFTFLVPDEQGLSGAMKRGFKLYMRNPDAWRDLVQKNMAIDFSWDSSSAQYEQLYENSLARARKSSRENDS</sequence>
<keyword evidence="6" id="KW-0328">Glycosyltransferase</keyword>
<name>A0A7I8KKI1_SPIIN</name>
<dbReference type="CDD" id="cd03791">
    <property type="entry name" value="GT5_Glycogen_synthase_DULL1-like"/>
    <property type="match status" value="1"/>
</dbReference>
<organism evidence="14 15">
    <name type="scientific">Spirodela intermedia</name>
    <name type="common">Intermediate duckweed</name>
    <dbReference type="NCBI Taxonomy" id="51605"/>
    <lineage>
        <taxon>Eukaryota</taxon>
        <taxon>Viridiplantae</taxon>
        <taxon>Streptophyta</taxon>
        <taxon>Embryophyta</taxon>
        <taxon>Tracheophyta</taxon>
        <taxon>Spermatophyta</taxon>
        <taxon>Magnoliopsida</taxon>
        <taxon>Liliopsida</taxon>
        <taxon>Araceae</taxon>
        <taxon>Lemnoideae</taxon>
        <taxon>Spirodela</taxon>
    </lineage>
</organism>
<dbReference type="GO" id="GO:0009011">
    <property type="term" value="F:alpha-1,4-glucan glucosyltransferase (ADP-glucose donor) activity"/>
    <property type="evidence" value="ECO:0007669"/>
    <property type="project" value="UniProtKB-EC"/>
</dbReference>
<evidence type="ECO:0000313" key="14">
    <source>
        <dbReference type="EMBL" id="CAA7397654.1"/>
    </source>
</evidence>
<feature type="domain" description="Starch synthase catalytic" evidence="13">
    <location>
        <begin position="517"/>
        <end position="757"/>
    </location>
</feature>
<dbReference type="SUPFAM" id="SSF53756">
    <property type="entry name" value="UDP-Glycosyltransferase/glycogen phosphorylase"/>
    <property type="match status" value="1"/>
</dbReference>
<dbReference type="InterPro" id="IPR013534">
    <property type="entry name" value="Starch_synth_cat_dom"/>
</dbReference>
<gene>
    <name evidence="14" type="ORF">SI8410_06008319</name>
</gene>
<evidence type="ECO:0000256" key="10">
    <source>
        <dbReference type="ARBA" id="ARBA00023234"/>
    </source>
</evidence>
<dbReference type="OrthoDB" id="2018403at2759"/>
<keyword evidence="10" id="KW-0934">Plastid</keyword>
<dbReference type="AlphaFoldDB" id="A0A7I8KKI1"/>
<evidence type="ECO:0000256" key="3">
    <source>
        <dbReference type="ARBA" id="ARBA00004727"/>
    </source>
</evidence>
<reference evidence="14" key="1">
    <citation type="submission" date="2020-02" db="EMBL/GenBank/DDBJ databases">
        <authorList>
            <person name="Scholz U."/>
            <person name="Mascher M."/>
            <person name="Fiebig A."/>
        </authorList>
    </citation>
    <scope>NUCLEOTIDE SEQUENCE</scope>
</reference>
<dbReference type="UniPathway" id="UPA00152"/>
<keyword evidence="11" id="KW-0175">Coiled coil</keyword>
<dbReference type="EMBL" id="LR746269">
    <property type="protein sequence ID" value="CAA7397654.1"/>
    <property type="molecule type" value="Genomic_DNA"/>
</dbReference>
<dbReference type="GO" id="GO:0019252">
    <property type="term" value="P:starch biosynthetic process"/>
    <property type="evidence" value="ECO:0007669"/>
    <property type="project" value="UniProtKB-UniPathway"/>
</dbReference>
<evidence type="ECO:0000256" key="2">
    <source>
        <dbReference type="ARBA" id="ARBA00004602"/>
    </source>
</evidence>
<evidence type="ECO:0000256" key="7">
    <source>
        <dbReference type="ARBA" id="ARBA00022679"/>
    </source>
</evidence>
<comment type="pathway">
    <text evidence="3">Glycan biosynthesis; starch biosynthesis.</text>
</comment>
<keyword evidence="15" id="KW-1185">Reference proteome</keyword>
<accession>A0A7I8KKI1</accession>
<feature type="coiled-coil region" evidence="11">
    <location>
        <begin position="146"/>
        <end position="194"/>
    </location>
</feature>
<proteinExistence type="inferred from homology"/>
<dbReference type="NCBIfam" id="TIGR02095">
    <property type="entry name" value="glgA"/>
    <property type="match status" value="1"/>
</dbReference>
<feature type="coiled-coil region" evidence="11">
    <location>
        <begin position="304"/>
        <end position="432"/>
    </location>
</feature>
<evidence type="ECO:0000256" key="5">
    <source>
        <dbReference type="ARBA" id="ARBA00012588"/>
    </source>
</evidence>
<dbReference type="InterPro" id="IPR011835">
    <property type="entry name" value="GS/SS"/>
</dbReference>
<comment type="catalytic activity">
    <reaction evidence="1">
        <text>[(1-&gt;4)-alpha-D-glucosyl](n) + ADP-alpha-D-glucose = [(1-&gt;4)-alpha-D-glucosyl](n+1) + ADP + H(+)</text>
        <dbReference type="Rhea" id="RHEA:18189"/>
        <dbReference type="Rhea" id="RHEA-COMP:9584"/>
        <dbReference type="Rhea" id="RHEA-COMP:9587"/>
        <dbReference type="ChEBI" id="CHEBI:15378"/>
        <dbReference type="ChEBI" id="CHEBI:15444"/>
        <dbReference type="ChEBI" id="CHEBI:57498"/>
        <dbReference type="ChEBI" id="CHEBI:456216"/>
        <dbReference type="EC" id="2.4.1.21"/>
    </reaction>
</comment>